<dbReference type="InterPro" id="IPR025711">
    <property type="entry name" value="PepSY"/>
</dbReference>
<evidence type="ECO:0000313" key="3">
    <source>
        <dbReference type="EMBL" id="HIU95602.1"/>
    </source>
</evidence>
<dbReference type="AlphaFoldDB" id="A0A9D1N6D4"/>
<dbReference type="Proteomes" id="UP000824130">
    <property type="component" value="Unassembled WGS sequence"/>
</dbReference>
<feature type="domain" description="PepSY" evidence="2">
    <location>
        <begin position="123"/>
        <end position="182"/>
    </location>
</feature>
<comment type="caution">
    <text evidence="3">The sequence shown here is derived from an EMBL/GenBank/DDBJ whole genome shotgun (WGS) entry which is preliminary data.</text>
</comment>
<evidence type="ECO:0000259" key="2">
    <source>
        <dbReference type="Pfam" id="PF03413"/>
    </source>
</evidence>
<evidence type="ECO:0000256" key="1">
    <source>
        <dbReference type="SAM" id="SignalP"/>
    </source>
</evidence>
<name>A0A9D1N6D4_9FIRM</name>
<feature type="chain" id="PRO_5038801676" evidence="1">
    <location>
        <begin position="33"/>
        <end position="192"/>
    </location>
</feature>
<organism evidence="3 4">
    <name type="scientific">Candidatus Allocopromorpha excrementipullorum</name>
    <dbReference type="NCBI Taxonomy" id="2840743"/>
    <lineage>
        <taxon>Bacteria</taxon>
        <taxon>Bacillati</taxon>
        <taxon>Bacillota</taxon>
        <taxon>Clostridia</taxon>
        <taxon>Eubacteriales</taxon>
        <taxon>Eubacteriaceae</taxon>
        <taxon>Eubacteriaceae incertae sedis</taxon>
        <taxon>Candidatus Allocopromorpha</taxon>
    </lineage>
</organism>
<dbReference type="Pfam" id="PF03413">
    <property type="entry name" value="PepSY"/>
    <property type="match status" value="1"/>
</dbReference>
<gene>
    <name evidence="3" type="ORF">IAD25_02695</name>
</gene>
<accession>A0A9D1N6D4</accession>
<evidence type="ECO:0000313" key="4">
    <source>
        <dbReference type="Proteomes" id="UP000824130"/>
    </source>
</evidence>
<sequence>MKNIFKGKTKRAAIISSAAAICLVLAGATVYAINVTGQNAAVSADTSISKAVSEGAQSYESQMSASTASSGADAGTQAAASTVYGNGGQHHYAEHHYEGYGYGNHHGQQGVACGNGPGATAGIGLEKAKSIALGQVSGATASDITVAHCDYDDGHLEYDIEIVYNGNEYEFEIDGTSGTILSHDIDHHDHWD</sequence>
<proteinExistence type="predicted"/>
<dbReference type="EMBL" id="DVOB01000059">
    <property type="protein sequence ID" value="HIU95602.1"/>
    <property type="molecule type" value="Genomic_DNA"/>
</dbReference>
<protein>
    <submittedName>
        <fullName evidence="3">PepSY domain-containing protein</fullName>
    </submittedName>
</protein>
<keyword evidence="1" id="KW-0732">Signal</keyword>
<feature type="signal peptide" evidence="1">
    <location>
        <begin position="1"/>
        <end position="32"/>
    </location>
</feature>
<reference evidence="3" key="2">
    <citation type="journal article" date="2021" name="PeerJ">
        <title>Extensive microbial diversity within the chicken gut microbiome revealed by metagenomics and culture.</title>
        <authorList>
            <person name="Gilroy R."/>
            <person name="Ravi A."/>
            <person name="Getino M."/>
            <person name="Pursley I."/>
            <person name="Horton D.L."/>
            <person name="Alikhan N.F."/>
            <person name="Baker D."/>
            <person name="Gharbi K."/>
            <person name="Hall N."/>
            <person name="Watson M."/>
            <person name="Adriaenssens E.M."/>
            <person name="Foster-Nyarko E."/>
            <person name="Jarju S."/>
            <person name="Secka A."/>
            <person name="Antonio M."/>
            <person name="Oren A."/>
            <person name="Chaudhuri R.R."/>
            <person name="La Ragione R."/>
            <person name="Hildebrand F."/>
            <person name="Pallen M.J."/>
        </authorList>
    </citation>
    <scope>NUCLEOTIDE SEQUENCE</scope>
    <source>
        <strain evidence="3">ChiSjej4B22-8349</strain>
    </source>
</reference>
<reference evidence="3" key="1">
    <citation type="submission" date="2020-10" db="EMBL/GenBank/DDBJ databases">
        <authorList>
            <person name="Gilroy R."/>
        </authorList>
    </citation>
    <scope>NUCLEOTIDE SEQUENCE</scope>
    <source>
        <strain evidence="3">ChiSjej4B22-8349</strain>
    </source>
</reference>
<dbReference type="Gene3D" id="3.10.450.40">
    <property type="match status" value="1"/>
</dbReference>